<organism evidence="10 11">
    <name type="scientific">Algimonas ampicilliniresistens</name>
    <dbReference type="NCBI Taxonomy" id="1298735"/>
    <lineage>
        <taxon>Bacteria</taxon>
        <taxon>Pseudomonadati</taxon>
        <taxon>Pseudomonadota</taxon>
        <taxon>Alphaproteobacteria</taxon>
        <taxon>Maricaulales</taxon>
        <taxon>Robiginitomaculaceae</taxon>
        <taxon>Algimonas</taxon>
    </lineage>
</organism>
<reference evidence="10" key="2">
    <citation type="submission" date="2023-01" db="EMBL/GenBank/DDBJ databases">
        <title>Draft genome sequence of Algimonas ampicilliniresistens strain NBRC 108219.</title>
        <authorList>
            <person name="Sun Q."/>
            <person name="Mori K."/>
        </authorList>
    </citation>
    <scope>NUCLEOTIDE SEQUENCE</scope>
    <source>
        <strain evidence="10">NBRC 108219</strain>
    </source>
</reference>
<feature type="domain" description="Alanine racemase C-terminal" evidence="9">
    <location>
        <begin position="241"/>
        <end position="364"/>
    </location>
</feature>
<dbReference type="Pfam" id="PF00842">
    <property type="entry name" value="Ala_racemase_C"/>
    <property type="match status" value="1"/>
</dbReference>
<evidence type="ECO:0000313" key="11">
    <source>
        <dbReference type="Proteomes" id="UP001161391"/>
    </source>
</evidence>
<feature type="modified residue" description="N6-(pyridoxal phosphate)lysine" evidence="7">
    <location>
        <position position="40"/>
    </location>
</feature>
<dbReference type="Proteomes" id="UP001161391">
    <property type="component" value="Unassembled WGS sequence"/>
</dbReference>
<comment type="cofactor">
    <cofactor evidence="2 7">
        <name>pyridoxal 5'-phosphate</name>
        <dbReference type="ChEBI" id="CHEBI:597326"/>
    </cofactor>
</comment>
<sequence length="429" mass="45871">MSLPPYSTRPTLRIDLAQIKANYDALKGLAPRAKVAAAVKADAYGLGVESVGRALYGAGCRIYFVATAGEGKLLREAIGPNGAIYVLNGPAPRDKAALLGAKLKPVINSIGQARYWAEIARETNEPPYTAIHIETGMNRLGMPAAEVAMLASDKALWRALHPEWIMSHLACASITNHPLNAEQLKTFKALSATLPPTPLSLANTAGAYLGKDYHFQMIRTGIGLYGGMATDKPGQEVSKPVVKLLAPILQLHEVKAGECIGYDATHIAKRDMRLATVGAGYADGVPISMSNVAHAVIHDEDVPIVGRVSMDLTIVDVTDLHMPVQVGGVVVFLGDRLEAQAKAAGTINYELLVRLGQRVRRDYWKPRNDKDKGAPETTATDSKSTGHKPSHRKPSGPRKPGGPRKPSGTRRPGGPRKPGGSRPQRSPGR</sequence>
<evidence type="ECO:0000313" key="10">
    <source>
        <dbReference type="EMBL" id="GLQ23164.1"/>
    </source>
</evidence>
<feature type="active site" description="Proton acceptor; specific for D-alanine" evidence="7">
    <location>
        <position position="40"/>
    </location>
</feature>
<feature type="compositionally biased region" description="Basic and acidic residues" evidence="8">
    <location>
        <begin position="364"/>
        <end position="374"/>
    </location>
</feature>
<dbReference type="PROSITE" id="PS00395">
    <property type="entry name" value="ALANINE_RACEMASE"/>
    <property type="match status" value="1"/>
</dbReference>
<dbReference type="SMART" id="SM01005">
    <property type="entry name" value="Ala_racemase_C"/>
    <property type="match status" value="1"/>
</dbReference>
<protein>
    <recommendedName>
        <fullName evidence="4 7">Alanine racemase</fullName>
        <ecNumber evidence="4 7">5.1.1.1</ecNumber>
    </recommendedName>
</protein>
<evidence type="ECO:0000256" key="1">
    <source>
        <dbReference type="ARBA" id="ARBA00000316"/>
    </source>
</evidence>
<dbReference type="HAMAP" id="MF_01201">
    <property type="entry name" value="Ala_racemase"/>
    <property type="match status" value="1"/>
</dbReference>
<evidence type="ECO:0000256" key="2">
    <source>
        <dbReference type="ARBA" id="ARBA00001933"/>
    </source>
</evidence>
<evidence type="ECO:0000256" key="7">
    <source>
        <dbReference type="HAMAP-Rule" id="MF_01201"/>
    </source>
</evidence>
<dbReference type="EC" id="5.1.1.1" evidence="4 7"/>
<name>A0ABQ5V6M5_9PROT</name>
<dbReference type="Pfam" id="PF01168">
    <property type="entry name" value="Ala_racemase_N"/>
    <property type="match status" value="1"/>
</dbReference>
<dbReference type="SUPFAM" id="SSF50621">
    <property type="entry name" value="Alanine racemase C-terminal domain-like"/>
    <property type="match status" value="1"/>
</dbReference>
<gene>
    <name evidence="10" type="primary">dadB</name>
    <name evidence="10" type="ORF">GCM10007853_10380</name>
</gene>
<comment type="catalytic activity">
    <reaction evidence="1 7">
        <text>L-alanine = D-alanine</text>
        <dbReference type="Rhea" id="RHEA:20249"/>
        <dbReference type="ChEBI" id="CHEBI:57416"/>
        <dbReference type="ChEBI" id="CHEBI:57972"/>
        <dbReference type="EC" id="5.1.1.1"/>
    </reaction>
</comment>
<dbReference type="CDD" id="cd00430">
    <property type="entry name" value="PLPDE_III_AR"/>
    <property type="match status" value="1"/>
</dbReference>
<comment type="pathway">
    <text evidence="7">Amino-acid biosynthesis; D-alanine biosynthesis; D-alanine from L-alanine: step 1/1.</text>
</comment>
<evidence type="ECO:0000256" key="4">
    <source>
        <dbReference type="ARBA" id="ARBA00013089"/>
    </source>
</evidence>
<accession>A0ABQ5V6M5</accession>
<dbReference type="PANTHER" id="PTHR30511">
    <property type="entry name" value="ALANINE RACEMASE"/>
    <property type="match status" value="1"/>
</dbReference>
<feature type="region of interest" description="Disordered" evidence="8">
    <location>
        <begin position="364"/>
        <end position="429"/>
    </location>
</feature>
<feature type="binding site" evidence="7">
    <location>
        <position position="310"/>
    </location>
    <ligand>
        <name>substrate</name>
    </ligand>
</feature>
<dbReference type="InterPro" id="IPR001608">
    <property type="entry name" value="Ala_racemase_N"/>
</dbReference>
<dbReference type="PRINTS" id="PR00992">
    <property type="entry name" value="ALARACEMASE"/>
</dbReference>
<evidence type="ECO:0000256" key="5">
    <source>
        <dbReference type="ARBA" id="ARBA00022898"/>
    </source>
</evidence>
<dbReference type="Gene3D" id="3.20.20.10">
    <property type="entry name" value="Alanine racemase"/>
    <property type="match status" value="1"/>
</dbReference>
<dbReference type="SUPFAM" id="SSF51419">
    <property type="entry name" value="PLP-binding barrel"/>
    <property type="match status" value="1"/>
</dbReference>
<evidence type="ECO:0000256" key="6">
    <source>
        <dbReference type="ARBA" id="ARBA00023235"/>
    </source>
</evidence>
<dbReference type="PANTHER" id="PTHR30511:SF0">
    <property type="entry name" value="ALANINE RACEMASE, CATABOLIC-RELATED"/>
    <property type="match status" value="1"/>
</dbReference>
<feature type="compositionally biased region" description="Basic residues" evidence="8">
    <location>
        <begin position="385"/>
        <end position="396"/>
    </location>
</feature>
<feature type="active site" description="Proton acceptor; specific for L-alanine" evidence="7">
    <location>
        <position position="262"/>
    </location>
</feature>
<dbReference type="EMBL" id="BSNK01000001">
    <property type="protein sequence ID" value="GLQ23164.1"/>
    <property type="molecule type" value="Genomic_DNA"/>
</dbReference>
<dbReference type="InterPro" id="IPR029066">
    <property type="entry name" value="PLP-binding_barrel"/>
</dbReference>
<dbReference type="InterPro" id="IPR000821">
    <property type="entry name" value="Ala_racemase"/>
</dbReference>
<feature type="compositionally biased region" description="Low complexity" evidence="8">
    <location>
        <begin position="404"/>
        <end position="429"/>
    </location>
</feature>
<dbReference type="InterPro" id="IPR020622">
    <property type="entry name" value="Ala_racemase_pyridoxalP-BS"/>
</dbReference>
<keyword evidence="6 7" id="KW-0413">Isomerase</keyword>
<dbReference type="InterPro" id="IPR011079">
    <property type="entry name" value="Ala_racemase_C"/>
</dbReference>
<keyword evidence="11" id="KW-1185">Reference proteome</keyword>
<evidence type="ECO:0000256" key="3">
    <source>
        <dbReference type="ARBA" id="ARBA00007880"/>
    </source>
</evidence>
<comment type="function">
    <text evidence="7">Catalyzes the interconversion of L-alanine and D-alanine. May also act on other amino acids.</text>
</comment>
<dbReference type="Gene3D" id="2.40.37.10">
    <property type="entry name" value="Lyase, Ornithine Decarboxylase, Chain A, domain 1"/>
    <property type="match status" value="1"/>
</dbReference>
<evidence type="ECO:0000259" key="9">
    <source>
        <dbReference type="SMART" id="SM01005"/>
    </source>
</evidence>
<comment type="similarity">
    <text evidence="3 7">Belongs to the alanine racemase family.</text>
</comment>
<keyword evidence="5 7" id="KW-0663">Pyridoxal phosphate</keyword>
<reference evidence="10" key="1">
    <citation type="journal article" date="2014" name="Int. J. Syst. Evol. Microbiol.">
        <title>Complete genome of a new Firmicutes species belonging to the dominant human colonic microbiota ('Ruminococcus bicirculans') reveals two chromosomes and a selective capacity to utilize plant glucans.</title>
        <authorList>
            <consortium name="NISC Comparative Sequencing Program"/>
            <person name="Wegmann U."/>
            <person name="Louis P."/>
            <person name="Goesmann A."/>
            <person name="Henrissat B."/>
            <person name="Duncan S.H."/>
            <person name="Flint H.J."/>
        </authorList>
    </citation>
    <scope>NUCLEOTIDE SEQUENCE</scope>
    <source>
        <strain evidence="10">NBRC 108219</strain>
    </source>
</reference>
<feature type="binding site" evidence="7">
    <location>
        <position position="139"/>
    </location>
    <ligand>
        <name>substrate</name>
    </ligand>
</feature>
<comment type="caution">
    <text evidence="10">The sequence shown here is derived from an EMBL/GenBank/DDBJ whole genome shotgun (WGS) entry which is preliminary data.</text>
</comment>
<dbReference type="InterPro" id="IPR009006">
    <property type="entry name" value="Ala_racemase/Decarboxylase_C"/>
</dbReference>
<proteinExistence type="inferred from homology"/>
<dbReference type="RefSeq" id="WP_284388292.1">
    <property type="nucleotide sequence ID" value="NZ_BSNK01000001.1"/>
</dbReference>
<dbReference type="NCBIfam" id="TIGR00492">
    <property type="entry name" value="alr"/>
    <property type="match status" value="1"/>
</dbReference>
<evidence type="ECO:0000256" key="8">
    <source>
        <dbReference type="SAM" id="MobiDB-lite"/>
    </source>
</evidence>